<dbReference type="EMBL" id="JAIOIV010000011">
    <property type="protein sequence ID" value="MBZ0154751.1"/>
    <property type="molecule type" value="Genomic_DNA"/>
</dbReference>
<dbReference type="InterPro" id="IPR001296">
    <property type="entry name" value="Glyco_trans_1"/>
</dbReference>
<dbReference type="Pfam" id="PF13439">
    <property type="entry name" value="Glyco_transf_4"/>
    <property type="match status" value="1"/>
</dbReference>
<accession>A0A953J1X5</accession>
<dbReference type="PANTHER" id="PTHR12526">
    <property type="entry name" value="GLYCOSYLTRANSFERASE"/>
    <property type="match status" value="1"/>
</dbReference>
<dbReference type="SUPFAM" id="SSF53756">
    <property type="entry name" value="UDP-Glycosyltransferase/glycogen phosphorylase"/>
    <property type="match status" value="1"/>
</dbReference>
<sequence>MSTGKIRLLVVARWPLGGIRTYMRYVYKHLSSRCTLTIVAASTLEDEALERDAEEIGARLIVCPAAEGKYGIVRTVFRELRKGRHDVIQSNGFISALLASAANFPFRVPHIVTVHGIFENRHLKGRTAGLQAALLSRVLRKVTVLYAVSDDIMEHLHETVPSLARSRCRKVVIRNGIDTGIFDGIRKGTFRERMGLNGKTFLIGYLGRFMPEKGFPYLIDAVDILERSGKISGDFRVIAVGSGDYLDWYRKKVKQKELERRFVFLPFQKDVAAIYRDMDVVVMPSRWEAFPLQPMEAMCAGTPLVASDCMGLREAVRDTPAVVFRSENAEALARALQGVMENPPGELFEKFRPVARERFDVRKTAEEVYRLLVETVAGKGRRGTGA</sequence>
<evidence type="ECO:0000313" key="4">
    <source>
        <dbReference type="Proteomes" id="UP000705867"/>
    </source>
</evidence>
<dbReference type="Proteomes" id="UP000705867">
    <property type="component" value="Unassembled WGS sequence"/>
</dbReference>
<dbReference type="PANTHER" id="PTHR12526:SF613">
    <property type="entry name" value="PHOSPHATIDYL-MYO-INOSITOL MANNOSYLTRANSFERASE"/>
    <property type="match status" value="1"/>
</dbReference>
<evidence type="ECO:0000313" key="3">
    <source>
        <dbReference type="EMBL" id="MBZ0154751.1"/>
    </source>
</evidence>
<organism evidence="3 4">
    <name type="scientific">Candidatus Nitrobium versatile</name>
    <dbReference type="NCBI Taxonomy" id="2884831"/>
    <lineage>
        <taxon>Bacteria</taxon>
        <taxon>Pseudomonadati</taxon>
        <taxon>Nitrospirota</taxon>
        <taxon>Nitrospiria</taxon>
        <taxon>Nitrospirales</taxon>
        <taxon>Nitrospiraceae</taxon>
        <taxon>Candidatus Nitrobium</taxon>
    </lineage>
</organism>
<comment type="caution">
    <text evidence="3">The sequence shown here is derived from an EMBL/GenBank/DDBJ whole genome shotgun (WGS) entry which is preliminary data.</text>
</comment>
<evidence type="ECO:0000259" key="1">
    <source>
        <dbReference type="Pfam" id="PF00534"/>
    </source>
</evidence>
<reference evidence="3" key="2">
    <citation type="submission" date="2021-08" db="EMBL/GenBank/DDBJ databases">
        <authorList>
            <person name="Dalcin Martins P."/>
        </authorList>
    </citation>
    <scope>NUCLEOTIDE SEQUENCE</scope>
    <source>
        <strain evidence="3">MAG_39</strain>
    </source>
</reference>
<name>A0A953J1X5_9BACT</name>
<dbReference type="Gene3D" id="3.40.50.2000">
    <property type="entry name" value="Glycogen Phosphorylase B"/>
    <property type="match status" value="2"/>
</dbReference>
<gene>
    <name evidence="3" type="ORF">K8I29_00880</name>
</gene>
<feature type="domain" description="Glycosyltransferase subfamily 4-like N-terminal" evidence="2">
    <location>
        <begin position="17"/>
        <end position="179"/>
    </location>
</feature>
<dbReference type="AlphaFoldDB" id="A0A953J1X5"/>
<dbReference type="InterPro" id="IPR028098">
    <property type="entry name" value="Glyco_trans_4-like_N"/>
</dbReference>
<reference evidence="3" key="1">
    <citation type="journal article" date="2021" name="bioRxiv">
        <title>Unraveling nitrogen, sulfur and carbon metabolic pathways and microbial community transcriptional responses to substrate deprivation and toxicity stresses in a bioreactor mimicking anoxic brackish coastal sediment conditions.</title>
        <authorList>
            <person name="Martins P.D."/>
            <person name="Echeveste M.J."/>
            <person name="Arshad A."/>
            <person name="Kurth J."/>
            <person name="Ouboter H."/>
            <person name="Jetten M.S.M."/>
            <person name="Welte C.U."/>
        </authorList>
    </citation>
    <scope>NUCLEOTIDE SEQUENCE</scope>
    <source>
        <strain evidence="3">MAG_39</strain>
    </source>
</reference>
<feature type="domain" description="Glycosyl transferase family 1" evidence="1">
    <location>
        <begin position="189"/>
        <end position="357"/>
    </location>
</feature>
<protein>
    <submittedName>
        <fullName evidence="3">Glycosyltransferase family 4 protein</fullName>
    </submittedName>
</protein>
<dbReference type="GO" id="GO:0016757">
    <property type="term" value="F:glycosyltransferase activity"/>
    <property type="evidence" value="ECO:0007669"/>
    <property type="project" value="InterPro"/>
</dbReference>
<dbReference type="CDD" id="cd03801">
    <property type="entry name" value="GT4_PimA-like"/>
    <property type="match status" value="1"/>
</dbReference>
<evidence type="ECO:0000259" key="2">
    <source>
        <dbReference type="Pfam" id="PF13439"/>
    </source>
</evidence>
<proteinExistence type="predicted"/>
<dbReference type="Pfam" id="PF00534">
    <property type="entry name" value="Glycos_transf_1"/>
    <property type="match status" value="1"/>
</dbReference>